<feature type="compositionally biased region" description="Acidic residues" evidence="1">
    <location>
        <begin position="179"/>
        <end position="188"/>
    </location>
</feature>
<accession>A0ABQ5GJH1</accession>
<gene>
    <name evidence="2" type="ORF">Tco_1042380</name>
</gene>
<evidence type="ECO:0000256" key="1">
    <source>
        <dbReference type="SAM" id="MobiDB-lite"/>
    </source>
</evidence>
<feature type="compositionally biased region" description="Acidic residues" evidence="1">
    <location>
        <begin position="125"/>
        <end position="157"/>
    </location>
</feature>
<dbReference type="EMBL" id="BQNB010018550">
    <property type="protein sequence ID" value="GJT75655.1"/>
    <property type="molecule type" value="Genomic_DNA"/>
</dbReference>
<evidence type="ECO:0000313" key="3">
    <source>
        <dbReference type="Proteomes" id="UP001151760"/>
    </source>
</evidence>
<organism evidence="2 3">
    <name type="scientific">Tanacetum coccineum</name>
    <dbReference type="NCBI Taxonomy" id="301880"/>
    <lineage>
        <taxon>Eukaryota</taxon>
        <taxon>Viridiplantae</taxon>
        <taxon>Streptophyta</taxon>
        <taxon>Embryophyta</taxon>
        <taxon>Tracheophyta</taxon>
        <taxon>Spermatophyta</taxon>
        <taxon>Magnoliopsida</taxon>
        <taxon>eudicotyledons</taxon>
        <taxon>Gunneridae</taxon>
        <taxon>Pentapetalae</taxon>
        <taxon>asterids</taxon>
        <taxon>campanulids</taxon>
        <taxon>Asterales</taxon>
        <taxon>Asteraceae</taxon>
        <taxon>Asteroideae</taxon>
        <taxon>Anthemideae</taxon>
        <taxon>Anthemidinae</taxon>
        <taxon>Tanacetum</taxon>
    </lineage>
</organism>
<feature type="compositionally biased region" description="Acidic residues" evidence="1">
    <location>
        <begin position="75"/>
        <end position="85"/>
    </location>
</feature>
<feature type="compositionally biased region" description="Polar residues" evidence="1">
    <location>
        <begin position="1"/>
        <end position="12"/>
    </location>
</feature>
<feature type="compositionally biased region" description="Low complexity" evidence="1">
    <location>
        <begin position="199"/>
        <end position="214"/>
    </location>
</feature>
<feature type="region of interest" description="Disordered" evidence="1">
    <location>
        <begin position="242"/>
        <end position="275"/>
    </location>
</feature>
<proteinExistence type="predicted"/>
<feature type="region of interest" description="Disordered" evidence="1">
    <location>
        <begin position="1"/>
        <end position="220"/>
    </location>
</feature>
<reference evidence="2" key="2">
    <citation type="submission" date="2022-01" db="EMBL/GenBank/DDBJ databases">
        <authorList>
            <person name="Yamashiro T."/>
            <person name="Shiraishi A."/>
            <person name="Satake H."/>
            <person name="Nakayama K."/>
        </authorList>
    </citation>
    <scope>NUCLEOTIDE SEQUENCE</scope>
</reference>
<protein>
    <submittedName>
        <fullName evidence="2">Uncharacterized protein</fullName>
    </submittedName>
</protein>
<comment type="caution">
    <text evidence="2">The sequence shown here is derived from an EMBL/GenBank/DDBJ whole genome shotgun (WGS) entry which is preliminary data.</text>
</comment>
<keyword evidence="3" id="KW-1185">Reference proteome</keyword>
<dbReference type="Proteomes" id="UP001151760">
    <property type="component" value="Unassembled WGS sequence"/>
</dbReference>
<name>A0ABQ5GJH1_9ASTR</name>
<evidence type="ECO:0000313" key="2">
    <source>
        <dbReference type="EMBL" id="GJT75655.1"/>
    </source>
</evidence>
<sequence length="560" mass="60735">MASSGVTYTYISSDYEDPSDVGSPGVNVYGYDGLLMHQIDPPSPDYEPGPEEPEQAPLSPDYVPRPEYPKYLALSDEEVPIEDEPYAAADSPIALSRGYITDSNPKEDPNDESDDGPVDYPADGRDDDEDDNDDDSSRDDANDEDEEEAFDEEEEEEHLAPADSTAAASLVVDPIPFAEETEPFETDESAATPPPSPLTPLSSPLPQIPSPRLSVPSPLATSPTYAEAPLGFKAAEIRLRTASPLPSPTSPPTHDTLSLPSPPLPPPVDRREDIPEADIPPWKRLCLTTPTSRFEEGESLTAVATRQPGLGATRTTDYGFVDRVYGAPKHHVPREVGYGIIDTWDELVDAIQEGSPTTLEGVNARVTELTETHERDTQDLYAHLEDAQDSQAHLSGRVVILIEDRQFHQQIVIMIEDEARVSREAWAQAIGCSAGVHYELQAYRAHTHIQDLRISSQEALTVTLVAQVSSLQSHLIAALGQIQALQARDPAHIDDPEDADSCKMASRRGTRTRTTLATATATTTTPMTDAAIKALIAQGVADALAGRPIQRNTNLNDDGS</sequence>
<reference evidence="2" key="1">
    <citation type="journal article" date="2022" name="Int. J. Mol. Sci.">
        <title>Draft Genome of Tanacetum Coccineum: Genomic Comparison of Closely Related Tanacetum-Family Plants.</title>
        <authorList>
            <person name="Yamashiro T."/>
            <person name="Shiraishi A."/>
            <person name="Nakayama K."/>
            <person name="Satake H."/>
        </authorList>
    </citation>
    <scope>NUCLEOTIDE SEQUENCE</scope>
</reference>